<feature type="region of interest" description="Disordered" evidence="1">
    <location>
        <begin position="426"/>
        <end position="588"/>
    </location>
</feature>
<proteinExistence type="predicted"/>
<feature type="compositionally biased region" description="Polar residues" evidence="1">
    <location>
        <begin position="388"/>
        <end position="404"/>
    </location>
</feature>
<evidence type="ECO:0000313" key="2">
    <source>
        <dbReference type="EMBL" id="TFK53436.1"/>
    </source>
</evidence>
<organism evidence="2 3">
    <name type="scientific">Heliocybe sulcata</name>
    <dbReference type="NCBI Taxonomy" id="5364"/>
    <lineage>
        <taxon>Eukaryota</taxon>
        <taxon>Fungi</taxon>
        <taxon>Dikarya</taxon>
        <taxon>Basidiomycota</taxon>
        <taxon>Agaricomycotina</taxon>
        <taxon>Agaricomycetes</taxon>
        <taxon>Gloeophyllales</taxon>
        <taxon>Gloeophyllaceae</taxon>
        <taxon>Heliocybe</taxon>
    </lineage>
</organism>
<feature type="compositionally biased region" description="Low complexity" evidence="1">
    <location>
        <begin position="79"/>
        <end position="88"/>
    </location>
</feature>
<dbReference type="EMBL" id="ML213507">
    <property type="protein sequence ID" value="TFK53436.1"/>
    <property type="molecule type" value="Genomic_DNA"/>
</dbReference>
<feature type="compositionally biased region" description="Low complexity" evidence="1">
    <location>
        <begin position="511"/>
        <end position="535"/>
    </location>
</feature>
<dbReference type="STRING" id="5364.A0A5C3NAF5"/>
<dbReference type="OrthoDB" id="2563978at2759"/>
<sequence>MELMKELGPGVRLVSHPGAPAIARTTRRQRLKNSPNYNPETDEETEAEGVGEFGRRRSVLYLDPDTGDAYWGNSGDYTPSSSGSSKPSVGRQILSTREQYRIESESDQSRHGHSNVLRQDSPLLPAAPIDPEGLTMPARKGSLRAMASMDSARDEELAELLTARRVRVSDLPSPPNSPQAEEEMSAGPSSWLGAAGLARLRRISFFKRESPLRNTSPMSSKAGSRPVSFQVSPLGDRDVEAGQALLKAEMGVRDGARPISTVSGKSAVSGGTMYHDAASRPQSAVPGSFPSSYRTAQTHPQESQGSRVPATPAVEEVPEIPPVPSLPGESHMQEFSDVSETQPSGTDESHGGLSPGVDILDLPAPSAEESFSTTANRSRKDLVFPPGLSSSPLPNHWDSAQTPSEEIDSYHGHNLHAPAAVDVLEEEPPRAGEGWRSLASGAGGGDRRTTFGSVGNPTVVHPRDITHSEQGSLHSMRSHLSPFSSRSPSGSAAASSPSSRHMLIGSGSSRGTHSQGPSGSSGGSHSLGHSGSISSDSRRRGRRDASDINAPPPPIGRVSLGATGRGVASPLYQMTPQPTAGAGDDHAVVSSTVTTKATASTATTGSSMTDPVTGAVMHFPTVPWTGADSDWPADAWIEMPGRGGRRLGGPPSQWRSLQTRIGDAEAERRS</sequence>
<dbReference type="AlphaFoldDB" id="A0A5C3NAF5"/>
<protein>
    <submittedName>
        <fullName evidence="2">Uncharacterized protein</fullName>
    </submittedName>
</protein>
<accession>A0A5C3NAF5</accession>
<feature type="compositionally biased region" description="Basic and acidic residues" evidence="1">
    <location>
        <begin position="98"/>
        <end position="110"/>
    </location>
</feature>
<feature type="region of interest" description="Disordered" evidence="1">
    <location>
        <begin position="1"/>
        <end position="189"/>
    </location>
</feature>
<feature type="compositionally biased region" description="Low complexity" evidence="1">
    <location>
        <begin position="474"/>
        <end position="501"/>
    </location>
</feature>
<feature type="compositionally biased region" description="Acidic residues" evidence="1">
    <location>
        <begin position="40"/>
        <end position="49"/>
    </location>
</feature>
<feature type="compositionally biased region" description="Polar residues" evidence="1">
    <location>
        <begin position="212"/>
        <end position="231"/>
    </location>
</feature>
<feature type="region of interest" description="Disordered" evidence="1">
    <location>
        <begin position="257"/>
        <end position="410"/>
    </location>
</feature>
<keyword evidence="3" id="KW-1185">Reference proteome</keyword>
<dbReference type="Proteomes" id="UP000305948">
    <property type="component" value="Unassembled WGS sequence"/>
</dbReference>
<gene>
    <name evidence="2" type="ORF">OE88DRAFT_1249897</name>
</gene>
<feature type="compositionally biased region" description="Polar residues" evidence="1">
    <location>
        <begin position="289"/>
        <end position="306"/>
    </location>
</feature>
<feature type="compositionally biased region" description="Polar residues" evidence="1">
    <location>
        <begin position="336"/>
        <end position="346"/>
    </location>
</feature>
<feature type="region of interest" description="Disordered" evidence="1">
    <location>
        <begin position="211"/>
        <end position="235"/>
    </location>
</feature>
<reference evidence="2 3" key="1">
    <citation type="journal article" date="2019" name="Nat. Ecol. Evol.">
        <title>Megaphylogeny resolves global patterns of mushroom evolution.</title>
        <authorList>
            <person name="Varga T."/>
            <person name="Krizsan K."/>
            <person name="Foldi C."/>
            <person name="Dima B."/>
            <person name="Sanchez-Garcia M."/>
            <person name="Sanchez-Ramirez S."/>
            <person name="Szollosi G.J."/>
            <person name="Szarkandi J.G."/>
            <person name="Papp V."/>
            <person name="Albert L."/>
            <person name="Andreopoulos W."/>
            <person name="Angelini C."/>
            <person name="Antonin V."/>
            <person name="Barry K.W."/>
            <person name="Bougher N.L."/>
            <person name="Buchanan P."/>
            <person name="Buyck B."/>
            <person name="Bense V."/>
            <person name="Catcheside P."/>
            <person name="Chovatia M."/>
            <person name="Cooper J."/>
            <person name="Damon W."/>
            <person name="Desjardin D."/>
            <person name="Finy P."/>
            <person name="Geml J."/>
            <person name="Haridas S."/>
            <person name="Hughes K."/>
            <person name="Justo A."/>
            <person name="Karasinski D."/>
            <person name="Kautmanova I."/>
            <person name="Kiss B."/>
            <person name="Kocsube S."/>
            <person name="Kotiranta H."/>
            <person name="LaButti K.M."/>
            <person name="Lechner B.E."/>
            <person name="Liimatainen K."/>
            <person name="Lipzen A."/>
            <person name="Lukacs Z."/>
            <person name="Mihaltcheva S."/>
            <person name="Morgado L.N."/>
            <person name="Niskanen T."/>
            <person name="Noordeloos M.E."/>
            <person name="Ohm R.A."/>
            <person name="Ortiz-Santana B."/>
            <person name="Ovrebo C."/>
            <person name="Racz N."/>
            <person name="Riley R."/>
            <person name="Savchenko A."/>
            <person name="Shiryaev A."/>
            <person name="Soop K."/>
            <person name="Spirin V."/>
            <person name="Szebenyi C."/>
            <person name="Tomsovsky M."/>
            <person name="Tulloss R.E."/>
            <person name="Uehling J."/>
            <person name="Grigoriev I.V."/>
            <person name="Vagvolgyi C."/>
            <person name="Papp T."/>
            <person name="Martin F.M."/>
            <person name="Miettinen O."/>
            <person name="Hibbett D.S."/>
            <person name="Nagy L.G."/>
        </authorList>
    </citation>
    <scope>NUCLEOTIDE SEQUENCE [LARGE SCALE GENOMIC DNA]</scope>
    <source>
        <strain evidence="2 3">OMC1185</strain>
    </source>
</reference>
<feature type="region of interest" description="Disordered" evidence="1">
    <location>
        <begin position="640"/>
        <end position="670"/>
    </location>
</feature>
<evidence type="ECO:0000256" key="1">
    <source>
        <dbReference type="SAM" id="MobiDB-lite"/>
    </source>
</evidence>
<name>A0A5C3NAF5_9AGAM</name>
<evidence type="ECO:0000313" key="3">
    <source>
        <dbReference type="Proteomes" id="UP000305948"/>
    </source>
</evidence>